<evidence type="ECO:0000256" key="7">
    <source>
        <dbReference type="SAM" id="Phobius"/>
    </source>
</evidence>
<keyword evidence="2 5" id="KW-0479">Metal-binding</keyword>
<keyword evidence="7" id="KW-0812">Transmembrane</keyword>
<gene>
    <name evidence="8" type="ORF">HRR80_004277</name>
</gene>
<evidence type="ECO:0000256" key="5">
    <source>
        <dbReference type="PIRSR" id="PIRSR602401-1"/>
    </source>
</evidence>
<dbReference type="GO" id="GO:0020037">
    <property type="term" value="F:heme binding"/>
    <property type="evidence" value="ECO:0007669"/>
    <property type="project" value="InterPro"/>
</dbReference>
<evidence type="ECO:0000256" key="1">
    <source>
        <dbReference type="ARBA" id="ARBA00001971"/>
    </source>
</evidence>
<accession>A0AAN6EV63</accession>
<dbReference type="PANTHER" id="PTHR24305">
    <property type="entry name" value="CYTOCHROME P450"/>
    <property type="match status" value="1"/>
</dbReference>
<dbReference type="PRINTS" id="PR00463">
    <property type="entry name" value="EP450I"/>
</dbReference>
<keyword evidence="7" id="KW-0472">Membrane</keyword>
<dbReference type="AlphaFoldDB" id="A0AAN6EV63"/>
<evidence type="ECO:0000313" key="9">
    <source>
        <dbReference type="Proteomes" id="UP001161757"/>
    </source>
</evidence>
<keyword evidence="7" id="KW-1133">Transmembrane helix</keyword>
<dbReference type="GO" id="GO:0004497">
    <property type="term" value="F:monooxygenase activity"/>
    <property type="evidence" value="ECO:0007669"/>
    <property type="project" value="UniProtKB-KW"/>
</dbReference>
<keyword evidence="6" id="KW-0503">Monooxygenase</keyword>
<evidence type="ECO:0000313" key="8">
    <source>
        <dbReference type="EMBL" id="KAJ8991654.1"/>
    </source>
</evidence>
<keyword evidence="5 6" id="KW-0349">Heme</keyword>
<comment type="cofactor">
    <cofactor evidence="1 5">
        <name>heme</name>
        <dbReference type="ChEBI" id="CHEBI:30413"/>
    </cofactor>
</comment>
<dbReference type="InterPro" id="IPR050121">
    <property type="entry name" value="Cytochrome_P450_monoxygenase"/>
</dbReference>
<evidence type="ECO:0000256" key="4">
    <source>
        <dbReference type="ARBA" id="ARBA00023004"/>
    </source>
</evidence>
<dbReference type="InterPro" id="IPR036396">
    <property type="entry name" value="Cyt_P450_sf"/>
</dbReference>
<dbReference type="InterPro" id="IPR001128">
    <property type="entry name" value="Cyt_P450"/>
</dbReference>
<organism evidence="8 9">
    <name type="scientific">Exophiala dermatitidis</name>
    <name type="common">Black yeast-like fungus</name>
    <name type="synonym">Wangiella dermatitidis</name>
    <dbReference type="NCBI Taxonomy" id="5970"/>
    <lineage>
        <taxon>Eukaryota</taxon>
        <taxon>Fungi</taxon>
        <taxon>Dikarya</taxon>
        <taxon>Ascomycota</taxon>
        <taxon>Pezizomycotina</taxon>
        <taxon>Eurotiomycetes</taxon>
        <taxon>Chaetothyriomycetidae</taxon>
        <taxon>Chaetothyriales</taxon>
        <taxon>Herpotrichiellaceae</taxon>
        <taxon>Exophiala</taxon>
    </lineage>
</organism>
<evidence type="ECO:0000256" key="2">
    <source>
        <dbReference type="ARBA" id="ARBA00022723"/>
    </source>
</evidence>
<reference evidence="8" key="1">
    <citation type="submission" date="2023-01" db="EMBL/GenBank/DDBJ databases">
        <title>Exophiala dermititidis isolated from Cystic Fibrosis Patient.</title>
        <authorList>
            <person name="Kurbessoian T."/>
            <person name="Crocker A."/>
            <person name="Murante D."/>
            <person name="Hogan D.A."/>
            <person name="Stajich J.E."/>
        </authorList>
    </citation>
    <scope>NUCLEOTIDE SEQUENCE</scope>
    <source>
        <strain evidence="8">Ex8</strain>
    </source>
</reference>
<dbReference type="Proteomes" id="UP001161757">
    <property type="component" value="Unassembled WGS sequence"/>
</dbReference>
<dbReference type="GO" id="GO:0016705">
    <property type="term" value="F:oxidoreductase activity, acting on paired donors, with incorporation or reduction of molecular oxygen"/>
    <property type="evidence" value="ECO:0007669"/>
    <property type="project" value="InterPro"/>
</dbReference>
<dbReference type="EMBL" id="JAJGCB010000007">
    <property type="protein sequence ID" value="KAJ8991654.1"/>
    <property type="molecule type" value="Genomic_DNA"/>
</dbReference>
<sequence>MSDEAAEAQLKARCGDLIVVLRSSVLHNIADDMIVKQIESQVSAALVTLFELVKARPWDVLVILLGVLLVGNILLVLRNRFCHLASIPGPWWAAYTRLWLCKTIASGDSARLFTEVNKKYGPIARIGPNHLITDDPDVTKRILAARSHYTRGPWFDAIKIDPHVPNIVSERHTGKHNHLRHRMSAGYTGKEIEGTEEIIDERILDFCQRIEQKWCSESSETKTFDIGRRIQYLAVDIITHLCFGAPLGFMDKDCDVHDFLYTIESQLPIVQHFSVITEFNTILERITRIPVFRSLLLPSAADRTGVGRIMGISKKVVDKRFLPTSKPRNDMLGSFLRHGLSAKEAEAEISISLVAGSDTTATSMRATLLAIITNPTVYAKLQAEIDEHIAANHISSPIKDQEARNLPYLQACILEGLRRFPPITQLREREVPPEGDVIHGHVIPGGTFIGLNAWGVQLNSVYGEDVEMFRPERWFEADEARLRRMHEVHELIFGYGNTRCLGIRIATMNLNKIFVELLRRFDISVVRPHRPWRSICYGIFFQKDFDVRIMKRQPKAK</sequence>
<name>A0AAN6EV63_EXODE</name>
<evidence type="ECO:0008006" key="10">
    <source>
        <dbReference type="Google" id="ProtNLM"/>
    </source>
</evidence>
<dbReference type="PANTHER" id="PTHR24305:SF168">
    <property type="entry name" value="P450, PUTATIVE (EUROFUNG)-RELATED"/>
    <property type="match status" value="1"/>
</dbReference>
<dbReference type="InterPro" id="IPR002401">
    <property type="entry name" value="Cyt_P450_E_grp-I"/>
</dbReference>
<proteinExistence type="inferred from homology"/>
<dbReference type="InterPro" id="IPR017972">
    <property type="entry name" value="Cyt_P450_CS"/>
</dbReference>
<keyword evidence="3 6" id="KW-0560">Oxidoreductase</keyword>
<keyword evidence="4 5" id="KW-0408">Iron</keyword>
<dbReference type="Pfam" id="PF00067">
    <property type="entry name" value="p450"/>
    <property type="match status" value="1"/>
</dbReference>
<protein>
    <recommendedName>
        <fullName evidence="10">Cytochrome P450 oxidoreductase</fullName>
    </recommendedName>
</protein>
<dbReference type="CDD" id="cd11060">
    <property type="entry name" value="CYP57A1-like"/>
    <property type="match status" value="1"/>
</dbReference>
<feature type="binding site" description="axial binding residue" evidence="5">
    <location>
        <position position="500"/>
    </location>
    <ligand>
        <name>heme</name>
        <dbReference type="ChEBI" id="CHEBI:30413"/>
    </ligand>
    <ligandPart>
        <name>Fe</name>
        <dbReference type="ChEBI" id="CHEBI:18248"/>
    </ligandPart>
</feature>
<evidence type="ECO:0000256" key="6">
    <source>
        <dbReference type="RuleBase" id="RU000461"/>
    </source>
</evidence>
<dbReference type="GO" id="GO:0005506">
    <property type="term" value="F:iron ion binding"/>
    <property type="evidence" value="ECO:0007669"/>
    <property type="project" value="InterPro"/>
</dbReference>
<comment type="similarity">
    <text evidence="6">Belongs to the cytochrome P450 family.</text>
</comment>
<evidence type="ECO:0000256" key="3">
    <source>
        <dbReference type="ARBA" id="ARBA00023002"/>
    </source>
</evidence>
<dbReference type="PRINTS" id="PR00385">
    <property type="entry name" value="P450"/>
</dbReference>
<feature type="transmembrane region" description="Helical" evidence="7">
    <location>
        <begin position="58"/>
        <end position="77"/>
    </location>
</feature>
<dbReference type="PROSITE" id="PS00086">
    <property type="entry name" value="CYTOCHROME_P450"/>
    <property type="match status" value="1"/>
</dbReference>
<dbReference type="Gene3D" id="1.10.630.10">
    <property type="entry name" value="Cytochrome P450"/>
    <property type="match status" value="1"/>
</dbReference>
<comment type="caution">
    <text evidence="8">The sequence shown here is derived from an EMBL/GenBank/DDBJ whole genome shotgun (WGS) entry which is preliminary data.</text>
</comment>
<dbReference type="SUPFAM" id="SSF48264">
    <property type="entry name" value="Cytochrome P450"/>
    <property type="match status" value="1"/>
</dbReference>